<sequence>MEFHRFPSPILICEKNRGISSEVDQVELHHQQGSSCGLSPEAAIKASKWVTLKTPKNADLVLDFLRNHGLDQTHIAKAITIHPRLLTLSPEKILKPKMDFLTRYGFSDSQLSKIISRDPKIIARSIDKHITPTLDFLKGLIGTQSDVVAAIDHSTLLLRSFYQKRLVPNISALREHGVPVSQVSKLIIKYPNALCMTSPTRFREVVVAVHGMGIHPSQTIFIEAVKAMVSVSKSNWDGKFEAYKSFGWSEDEIVSAFRRFPMCMMYSEKKIRSGMEYYIKVLGWEPSYVSRHPVLLCYSLEKRVMPRCLVLQVLLSRGLIKKDMKWTTALTINEMRFLERFVTKYEEEAPELTRVYRGMTESKCIAAV</sequence>
<reference evidence="4" key="2">
    <citation type="submission" date="2023-06" db="EMBL/GenBank/DDBJ databases">
        <authorList>
            <person name="Ma L."/>
            <person name="Liu K.-W."/>
            <person name="Li Z."/>
            <person name="Hsiao Y.-Y."/>
            <person name="Qi Y."/>
            <person name="Fu T."/>
            <person name="Tang G."/>
            <person name="Zhang D."/>
            <person name="Sun W.-H."/>
            <person name="Liu D.-K."/>
            <person name="Li Y."/>
            <person name="Chen G.-Z."/>
            <person name="Liu X.-D."/>
            <person name="Liao X.-Y."/>
            <person name="Jiang Y.-T."/>
            <person name="Yu X."/>
            <person name="Hao Y."/>
            <person name="Huang J."/>
            <person name="Zhao X.-W."/>
            <person name="Ke S."/>
            <person name="Chen Y.-Y."/>
            <person name="Wu W.-L."/>
            <person name="Hsu J.-L."/>
            <person name="Lin Y.-F."/>
            <person name="Huang M.-D."/>
            <person name="Li C.-Y."/>
            <person name="Huang L."/>
            <person name="Wang Z.-W."/>
            <person name="Zhao X."/>
            <person name="Zhong W.-Y."/>
            <person name="Peng D.-H."/>
            <person name="Ahmad S."/>
            <person name="Lan S."/>
            <person name="Zhang J.-S."/>
            <person name="Tsai W.-C."/>
            <person name="Van De Peer Y."/>
            <person name="Liu Z.-J."/>
        </authorList>
    </citation>
    <scope>NUCLEOTIDE SEQUENCE</scope>
    <source>
        <strain evidence="4">SCP</strain>
        <tissue evidence="4">Leaves</tissue>
    </source>
</reference>
<proteinExistence type="inferred from homology"/>
<dbReference type="SMART" id="SM00733">
    <property type="entry name" value="Mterf"/>
    <property type="match status" value="6"/>
</dbReference>
<comment type="caution">
    <text evidence="4">The sequence shown here is derived from an EMBL/GenBank/DDBJ whole genome shotgun (WGS) entry which is preliminary data.</text>
</comment>
<reference evidence="4" key="1">
    <citation type="journal article" date="2023" name="Nat. Commun.">
        <title>Diploid and tetraploid genomes of Acorus and the evolution of monocots.</title>
        <authorList>
            <person name="Ma L."/>
            <person name="Liu K.W."/>
            <person name="Li Z."/>
            <person name="Hsiao Y.Y."/>
            <person name="Qi Y."/>
            <person name="Fu T."/>
            <person name="Tang G.D."/>
            <person name="Zhang D."/>
            <person name="Sun W.H."/>
            <person name="Liu D.K."/>
            <person name="Li Y."/>
            <person name="Chen G.Z."/>
            <person name="Liu X.D."/>
            <person name="Liao X.Y."/>
            <person name="Jiang Y.T."/>
            <person name="Yu X."/>
            <person name="Hao Y."/>
            <person name="Huang J."/>
            <person name="Zhao X.W."/>
            <person name="Ke S."/>
            <person name="Chen Y.Y."/>
            <person name="Wu W.L."/>
            <person name="Hsu J.L."/>
            <person name="Lin Y.F."/>
            <person name="Huang M.D."/>
            <person name="Li C.Y."/>
            <person name="Huang L."/>
            <person name="Wang Z.W."/>
            <person name="Zhao X."/>
            <person name="Zhong W.Y."/>
            <person name="Peng D.H."/>
            <person name="Ahmad S."/>
            <person name="Lan S."/>
            <person name="Zhang J.S."/>
            <person name="Tsai W.C."/>
            <person name="Van de Peer Y."/>
            <person name="Liu Z.J."/>
        </authorList>
    </citation>
    <scope>NUCLEOTIDE SEQUENCE</scope>
    <source>
        <strain evidence="4">SCP</strain>
    </source>
</reference>
<dbReference type="PANTHER" id="PTHR13068">
    <property type="entry name" value="CGI-12 PROTEIN-RELATED"/>
    <property type="match status" value="1"/>
</dbReference>
<dbReference type="EMBL" id="JAUJYN010000002">
    <property type="protein sequence ID" value="KAK1277819.1"/>
    <property type="molecule type" value="Genomic_DNA"/>
</dbReference>
<dbReference type="Gene3D" id="1.25.70.10">
    <property type="entry name" value="Transcription termination factor 3, mitochondrial"/>
    <property type="match status" value="1"/>
</dbReference>
<dbReference type="AlphaFoldDB" id="A0AAV9BNX8"/>
<dbReference type="Pfam" id="PF02536">
    <property type="entry name" value="mTERF"/>
    <property type="match status" value="2"/>
</dbReference>
<dbReference type="Proteomes" id="UP001179952">
    <property type="component" value="Unassembled WGS sequence"/>
</dbReference>
<dbReference type="InterPro" id="IPR038538">
    <property type="entry name" value="MTERF_sf"/>
</dbReference>
<keyword evidence="3" id="KW-0809">Transit peptide</keyword>
<evidence type="ECO:0000313" key="4">
    <source>
        <dbReference type="EMBL" id="KAK1277819.1"/>
    </source>
</evidence>
<dbReference type="FunFam" id="1.25.70.10:FF:000001">
    <property type="entry name" value="Mitochondrial transcription termination factor-like"/>
    <property type="match status" value="1"/>
</dbReference>
<evidence type="ECO:0000256" key="3">
    <source>
        <dbReference type="ARBA" id="ARBA00022946"/>
    </source>
</evidence>
<evidence type="ECO:0000313" key="5">
    <source>
        <dbReference type="Proteomes" id="UP001179952"/>
    </source>
</evidence>
<accession>A0AAV9BNX8</accession>
<protein>
    <submittedName>
        <fullName evidence="4">Uncharacterized protein</fullName>
    </submittedName>
</protein>
<dbReference type="GO" id="GO:0006353">
    <property type="term" value="P:DNA-templated transcription termination"/>
    <property type="evidence" value="ECO:0007669"/>
    <property type="project" value="UniProtKB-KW"/>
</dbReference>
<keyword evidence="2" id="KW-0805">Transcription regulation</keyword>
<dbReference type="PANTHER" id="PTHR13068:SF236">
    <property type="entry name" value="OS02G0749800 PROTEIN"/>
    <property type="match status" value="1"/>
</dbReference>
<dbReference type="InterPro" id="IPR003690">
    <property type="entry name" value="MTERF"/>
</dbReference>
<comment type="similarity">
    <text evidence="1">Belongs to the mTERF family.</text>
</comment>
<dbReference type="GO" id="GO:0003676">
    <property type="term" value="F:nucleic acid binding"/>
    <property type="evidence" value="ECO:0007669"/>
    <property type="project" value="InterPro"/>
</dbReference>
<keyword evidence="5" id="KW-1185">Reference proteome</keyword>
<evidence type="ECO:0000256" key="2">
    <source>
        <dbReference type="ARBA" id="ARBA00022472"/>
    </source>
</evidence>
<keyword evidence="2" id="KW-0806">Transcription termination</keyword>
<evidence type="ECO:0000256" key="1">
    <source>
        <dbReference type="ARBA" id="ARBA00007692"/>
    </source>
</evidence>
<organism evidence="4 5">
    <name type="scientific">Acorus gramineus</name>
    <name type="common">Dwarf sweet flag</name>
    <dbReference type="NCBI Taxonomy" id="55184"/>
    <lineage>
        <taxon>Eukaryota</taxon>
        <taxon>Viridiplantae</taxon>
        <taxon>Streptophyta</taxon>
        <taxon>Embryophyta</taxon>
        <taxon>Tracheophyta</taxon>
        <taxon>Spermatophyta</taxon>
        <taxon>Magnoliopsida</taxon>
        <taxon>Liliopsida</taxon>
        <taxon>Acoraceae</taxon>
        <taxon>Acorus</taxon>
    </lineage>
</organism>
<gene>
    <name evidence="4" type="ORF">QJS04_geneDACA003676</name>
</gene>
<name>A0AAV9BNX8_ACOGR</name>
<keyword evidence="2" id="KW-0804">Transcription</keyword>